<evidence type="ECO:0000313" key="4">
    <source>
        <dbReference type="Proteomes" id="UP000198983"/>
    </source>
</evidence>
<feature type="transmembrane region" description="Helical" evidence="2">
    <location>
        <begin position="63"/>
        <end position="91"/>
    </location>
</feature>
<dbReference type="AlphaFoldDB" id="A0A1H1LSK8"/>
<gene>
    <name evidence="3" type="ORF">SAMN04489717_0505</name>
</gene>
<keyword evidence="2" id="KW-0472">Membrane</keyword>
<reference evidence="3 4" key="1">
    <citation type="submission" date="2016-10" db="EMBL/GenBank/DDBJ databases">
        <authorList>
            <person name="de Groot N.N."/>
        </authorList>
    </citation>
    <scope>NUCLEOTIDE SEQUENCE [LARGE SCALE GENOMIC DNA]</scope>
    <source>
        <strain evidence="3 4">DSM 22024</strain>
    </source>
</reference>
<proteinExistence type="predicted"/>
<dbReference type="EMBL" id="LT629732">
    <property type="protein sequence ID" value="SDR77473.1"/>
    <property type="molecule type" value="Genomic_DNA"/>
</dbReference>
<keyword evidence="2" id="KW-1133">Transmembrane helix</keyword>
<protein>
    <submittedName>
        <fullName evidence="3">Uncharacterized protein</fullName>
    </submittedName>
</protein>
<feature type="region of interest" description="Disordered" evidence="1">
    <location>
        <begin position="1"/>
        <end position="22"/>
    </location>
</feature>
<keyword evidence="2" id="KW-0812">Transmembrane</keyword>
<feature type="transmembrane region" description="Helical" evidence="2">
    <location>
        <begin position="103"/>
        <end position="125"/>
    </location>
</feature>
<organism evidence="3 4">
    <name type="scientific">Actinopolymorpha singaporensis</name>
    <dbReference type="NCBI Taxonomy" id="117157"/>
    <lineage>
        <taxon>Bacteria</taxon>
        <taxon>Bacillati</taxon>
        <taxon>Actinomycetota</taxon>
        <taxon>Actinomycetes</taxon>
        <taxon>Propionibacteriales</taxon>
        <taxon>Actinopolymorphaceae</taxon>
        <taxon>Actinopolymorpha</taxon>
    </lineage>
</organism>
<evidence type="ECO:0000313" key="3">
    <source>
        <dbReference type="EMBL" id="SDR77473.1"/>
    </source>
</evidence>
<dbReference type="RefSeq" id="WP_092650165.1">
    <property type="nucleotide sequence ID" value="NZ_LT629732.1"/>
</dbReference>
<sequence>MTQDSRLGSGHSTLRPLGPPPPKSKKGYHWAAALVGIVLLAALGLVAFGFFSVPGVDPLRAGGWTFAISLLIVIPAAVVVLLLSWAVVWVIRRLGARRWPGLVQALPAVVLILLLLYLLSSWLFAPPPE</sequence>
<evidence type="ECO:0000256" key="2">
    <source>
        <dbReference type="SAM" id="Phobius"/>
    </source>
</evidence>
<name>A0A1H1LSK8_9ACTN</name>
<accession>A0A1H1LSK8</accession>
<dbReference type="Proteomes" id="UP000198983">
    <property type="component" value="Chromosome I"/>
</dbReference>
<feature type="transmembrane region" description="Helical" evidence="2">
    <location>
        <begin position="30"/>
        <end position="51"/>
    </location>
</feature>
<evidence type="ECO:0000256" key="1">
    <source>
        <dbReference type="SAM" id="MobiDB-lite"/>
    </source>
</evidence>
<keyword evidence="4" id="KW-1185">Reference proteome</keyword>
<feature type="compositionally biased region" description="Polar residues" evidence="1">
    <location>
        <begin position="1"/>
        <end position="12"/>
    </location>
</feature>